<dbReference type="InterPro" id="IPR000644">
    <property type="entry name" value="CBS_dom"/>
</dbReference>
<evidence type="ECO:0000256" key="2">
    <source>
        <dbReference type="PROSITE-ProRule" id="PRU00703"/>
    </source>
</evidence>
<dbReference type="RefSeq" id="WP_010194578.1">
    <property type="nucleotide sequence ID" value="NZ_AHJG01000273.1"/>
</dbReference>
<dbReference type="OrthoDB" id="43333at2157"/>
<name>S2EIW4_9ARCH</name>
<dbReference type="Pfam" id="PF00571">
    <property type="entry name" value="CBS"/>
    <property type="match status" value="4"/>
</dbReference>
<dbReference type="Gene3D" id="3.10.580.10">
    <property type="entry name" value="CBS-domain"/>
    <property type="match status" value="2"/>
</dbReference>
<feature type="domain" description="CBS" evidence="3">
    <location>
        <begin position="242"/>
        <end position="298"/>
    </location>
</feature>
<dbReference type="InterPro" id="IPR046342">
    <property type="entry name" value="CBS_dom_sf"/>
</dbReference>
<dbReference type="PROSITE" id="PS51371">
    <property type="entry name" value="CBS"/>
    <property type="match status" value="4"/>
</dbReference>
<proteinExistence type="predicted"/>
<dbReference type="PANTHER" id="PTHR43080">
    <property type="entry name" value="CBS DOMAIN-CONTAINING PROTEIN CBSX3, MITOCHONDRIAL"/>
    <property type="match status" value="1"/>
</dbReference>
<evidence type="ECO:0000256" key="1">
    <source>
        <dbReference type="ARBA" id="ARBA00023122"/>
    </source>
</evidence>
<evidence type="ECO:0000313" key="4">
    <source>
        <dbReference type="EMBL" id="EPA04667.1"/>
    </source>
</evidence>
<dbReference type="InterPro" id="IPR051257">
    <property type="entry name" value="Diverse_CBS-Domain"/>
</dbReference>
<sequence>MKHKRQPKILRDTPVELESITKIPITISPNTSILDARDILLRYRIGRLVVKLGKKAIGIITEKDIAKSVSIFSGKPIEKILVKDVMSKDLVTVPSTSSIYDCAKQMITHNISSIIIKDKRENLVGIITKTDLVSTFLAQSTASLSISKIMTKKVITVSPEESVFEVQSVLFNNKISRVVVTKNKRPVGIITYRDFIPAKTFDLQKEFTDPTEQDEISSNPQLNEFNVNQMSYLLTFSAKDIMTKELVITYPDNDAYTAAILMIRHGISGIPVILNQRLVGIITKSDIVNVLALKGKLN</sequence>
<dbReference type="SMART" id="SM00116">
    <property type="entry name" value="CBS"/>
    <property type="match status" value="4"/>
</dbReference>
<dbReference type="EMBL" id="AHJG01000273">
    <property type="protein sequence ID" value="EPA04667.1"/>
    <property type="molecule type" value="Genomic_DNA"/>
</dbReference>
<comment type="caution">
    <text evidence="4">The sequence shown here is derived from an EMBL/GenBank/DDBJ whole genome shotgun (WGS) entry which is preliminary data.</text>
</comment>
<feature type="domain" description="CBS" evidence="3">
    <location>
        <begin position="150"/>
        <end position="206"/>
    </location>
</feature>
<evidence type="ECO:0000259" key="3">
    <source>
        <dbReference type="PROSITE" id="PS51371"/>
    </source>
</evidence>
<dbReference type="AlphaFoldDB" id="S2EIW4"/>
<dbReference type="Proteomes" id="UP000014065">
    <property type="component" value="Unassembled WGS sequence"/>
</dbReference>
<evidence type="ECO:0000313" key="5">
    <source>
        <dbReference type="Proteomes" id="UP000014065"/>
    </source>
</evidence>
<reference evidence="4 5" key="1">
    <citation type="journal article" date="2012" name="J. Bacteriol.">
        <title>Genome Sequence of "Candidatus Nitrosoarchaeum limnia" BG20, a Low-Salinity Ammonia-Oxidizing Archaeon from the San Francisco Bay Estuary.</title>
        <authorList>
            <person name="Mosier A.C."/>
            <person name="Allen E.E."/>
            <person name="Kim M."/>
            <person name="Ferriera S."/>
            <person name="Francis C.A."/>
        </authorList>
    </citation>
    <scope>NUCLEOTIDE SEQUENCE [LARGE SCALE GENOMIC DNA]</scope>
    <source>
        <strain evidence="4 5">BG20</strain>
    </source>
</reference>
<accession>S2EIW4</accession>
<dbReference type="PANTHER" id="PTHR43080:SF2">
    <property type="entry name" value="CBS DOMAIN-CONTAINING PROTEIN"/>
    <property type="match status" value="1"/>
</dbReference>
<feature type="domain" description="CBS" evidence="3">
    <location>
        <begin position="86"/>
        <end position="143"/>
    </location>
</feature>
<feature type="domain" description="CBS" evidence="3">
    <location>
        <begin position="20"/>
        <end position="77"/>
    </location>
</feature>
<gene>
    <name evidence="4" type="ORF">BG20_I1682</name>
</gene>
<keyword evidence="1 2" id="KW-0129">CBS domain</keyword>
<protein>
    <submittedName>
        <fullName evidence="4">CBS domain protein</fullName>
    </submittedName>
</protein>
<dbReference type="SUPFAM" id="SSF54631">
    <property type="entry name" value="CBS-domain pair"/>
    <property type="match status" value="3"/>
</dbReference>
<keyword evidence="5" id="KW-1185">Reference proteome</keyword>
<organism evidence="4 5">
    <name type="scientific">Candidatus Nitrosarchaeum limnium BG20</name>
    <dbReference type="NCBI Taxonomy" id="859192"/>
    <lineage>
        <taxon>Archaea</taxon>
        <taxon>Nitrososphaerota</taxon>
        <taxon>Nitrososphaeria</taxon>
        <taxon>Nitrosopumilales</taxon>
        <taxon>Nitrosopumilaceae</taxon>
        <taxon>Nitrosarchaeum</taxon>
    </lineage>
</organism>